<dbReference type="InterPro" id="IPR016496">
    <property type="entry name" value="GTPase_HflX"/>
</dbReference>
<dbReference type="FunFam" id="3.40.50.300:FF:000955">
    <property type="entry name" value="GTPase HflX"/>
    <property type="match status" value="1"/>
</dbReference>
<proteinExistence type="predicted"/>
<name>A0A5J4Q3Q5_9ZZZZ</name>
<dbReference type="PROSITE" id="PS51705">
    <property type="entry name" value="G_HFLX"/>
    <property type="match status" value="1"/>
</dbReference>
<evidence type="ECO:0000259" key="1">
    <source>
        <dbReference type="PROSITE" id="PS51705"/>
    </source>
</evidence>
<dbReference type="CDD" id="cd01878">
    <property type="entry name" value="HflX"/>
    <property type="match status" value="1"/>
</dbReference>
<dbReference type="PANTHER" id="PTHR10229">
    <property type="entry name" value="GTP-BINDING PROTEIN HFLX"/>
    <property type="match status" value="1"/>
</dbReference>
<comment type="caution">
    <text evidence="2">The sequence shown here is derived from an EMBL/GenBank/DDBJ whole genome shotgun (WGS) entry which is preliminary data.</text>
</comment>
<sequence>MSLPTLQVISFLSKSEVFAENKLFATLDTTVRKVIIDNLSFLLSDTVGFIRKLPTDLIDSFKSTLDEVCEADLLLHVVDISHPGFEEQIEIVNKTLVDIGGAGKPNILIFNKIDAYSYVEKSSDDLTPRTKENLSLEELAKTWPAKLNENFIFISAYEKINIEELKSLLYKQVKELHVQRFPYNDFLYQVYV</sequence>
<dbReference type="InterPro" id="IPR027417">
    <property type="entry name" value="P-loop_NTPase"/>
</dbReference>
<dbReference type="EMBL" id="SNRY01005315">
    <property type="protein sequence ID" value="KAA6315273.1"/>
    <property type="molecule type" value="Genomic_DNA"/>
</dbReference>
<dbReference type="AlphaFoldDB" id="A0A5J4Q3Q5"/>
<organism evidence="2">
    <name type="scientific">termite gut metagenome</name>
    <dbReference type="NCBI Taxonomy" id="433724"/>
    <lineage>
        <taxon>unclassified sequences</taxon>
        <taxon>metagenomes</taxon>
        <taxon>organismal metagenomes</taxon>
    </lineage>
</organism>
<reference evidence="2" key="1">
    <citation type="submission" date="2019-03" db="EMBL/GenBank/DDBJ databases">
        <title>Single cell metagenomics reveals metabolic interactions within the superorganism composed of flagellate Streblomastix strix and complex community of Bacteroidetes bacteria on its surface.</title>
        <authorList>
            <person name="Treitli S.C."/>
            <person name="Kolisko M."/>
            <person name="Husnik F."/>
            <person name="Keeling P."/>
            <person name="Hampl V."/>
        </authorList>
    </citation>
    <scope>NUCLEOTIDE SEQUENCE</scope>
    <source>
        <strain evidence="2">STM</strain>
    </source>
</reference>
<dbReference type="GO" id="GO:0005737">
    <property type="term" value="C:cytoplasm"/>
    <property type="evidence" value="ECO:0007669"/>
    <property type="project" value="TreeGrafter"/>
</dbReference>
<dbReference type="PANTHER" id="PTHR10229:SF0">
    <property type="entry name" value="GTP-BINDING PROTEIN 6-RELATED"/>
    <property type="match status" value="1"/>
</dbReference>
<dbReference type="SUPFAM" id="SSF52540">
    <property type="entry name" value="P-loop containing nucleoside triphosphate hydrolases"/>
    <property type="match status" value="1"/>
</dbReference>
<dbReference type="GO" id="GO:0005525">
    <property type="term" value="F:GTP binding"/>
    <property type="evidence" value="ECO:0007669"/>
    <property type="project" value="InterPro"/>
</dbReference>
<evidence type="ECO:0000313" key="2">
    <source>
        <dbReference type="EMBL" id="KAA6315273.1"/>
    </source>
</evidence>
<accession>A0A5J4Q3Q5</accession>
<dbReference type="InterPro" id="IPR006073">
    <property type="entry name" value="GTP-bd"/>
</dbReference>
<gene>
    <name evidence="2" type="ORF">EZS27_034241</name>
</gene>
<feature type="domain" description="Hflx-type G" evidence="1">
    <location>
        <begin position="1"/>
        <end position="177"/>
    </location>
</feature>
<dbReference type="InterPro" id="IPR030394">
    <property type="entry name" value="G_HFLX_dom"/>
</dbReference>
<protein>
    <submittedName>
        <fullName evidence="2">GTPase HflX</fullName>
    </submittedName>
</protein>
<dbReference type="Pfam" id="PF01926">
    <property type="entry name" value="MMR_HSR1"/>
    <property type="match status" value="1"/>
</dbReference>
<dbReference type="Gene3D" id="3.40.50.300">
    <property type="entry name" value="P-loop containing nucleotide triphosphate hydrolases"/>
    <property type="match status" value="1"/>
</dbReference>
<dbReference type="GO" id="GO:0043022">
    <property type="term" value="F:ribosome binding"/>
    <property type="evidence" value="ECO:0007669"/>
    <property type="project" value="TreeGrafter"/>
</dbReference>